<comment type="caution">
    <text evidence="4">The sequence shown here is derived from an EMBL/GenBank/DDBJ whole genome shotgun (WGS) entry which is preliminary data.</text>
</comment>
<feature type="domain" description="Luciferase-like" evidence="3">
    <location>
        <begin position="7"/>
        <end position="329"/>
    </location>
</feature>
<dbReference type="Proteomes" id="UP000297966">
    <property type="component" value="Unassembled WGS sequence"/>
</dbReference>
<proteinExistence type="predicted"/>
<organism evidence="4 5">
    <name type="scientific">Bradyrhizobium niftali</name>
    <dbReference type="NCBI Taxonomy" id="2560055"/>
    <lineage>
        <taxon>Bacteria</taxon>
        <taxon>Pseudomonadati</taxon>
        <taxon>Pseudomonadota</taxon>
        <taxon>Alphaproteobacteria</taxon>
        <taxon>Hyphomicrobiales</taxon>
        <taxon>Nitrobacteraceae</taxon>
        <taxon>Bradyrhizobium</taxon>
    </lineage>
</organism>
<dbReference type="AlphaFoldDB" id="A0A4Y9L088"/>
<dbReference type="OrthoDB" id="9804736at2"/>
<evidence type="ECO:0000256" key="1">
    <source>
        <dbReference type="ARBA" id="ARBA00023002"/>
    </source>
</evidence>
<evidence type="ECO:0000313" key="4">
    <source>
        <dbReference type="EMBL" id="TFV36980.1"/>
    </source>
</evidence>
<sequence>MSGRGVMKFGIFYELQLPRPWVAGDELKLYQNALSQMELADKLGYDHAWVVEHHFLEEYSHSPSPESFLAAASQRTKNIRLGHGILQLTTNHPARVAERVAVLDLLSNGRCEFGMGESASITELEPFGRDMVSKKEVFEEAVAAIFPMFRDAGSEHHGKYFDIPLRNVVPKPVQKPHPPLWMACSQLPTIERAGRHGFGALGFQFVSADAAHAWVHAYYNAMTKRLHKLANYEINPNMALVSFFMCAKTDEEARARADGATFFQFALRFYGAAQNRQRPAPYTVNMWDEYNKWKRDNPEAQEAALRGGLIGSPETIRRKLKRFQSSHIDQVILLNQAGKNSHEHICESLELFGREVMPEFQNDPAQAAWKRGVMSGEIKLEEIDTQAFTDRYGKLAVKVAPAKVAAAG</sequence>
<dbReference type="GO" id="GO:0016705">
    <property type="term" value="F:oxidoreductase activity, acting on paired donors, with incorporation or reduction of molecular oxygen"/>
    <property type="evidence" value="ECO:0007669"/>
    <property type="project" value="InterPro"/>
</dbReference>
<keyword evidence="1" id="KW-0560">Oxidoreductase</keyword>
<dbReference type="SUPFAM" id="SSF51679">
    <property type="entry name" value="Bacterial luciferase-like"/>
    <property type="match status" value="1"/>
</dbReference>
<dbReference type="PANTHER" id="PTHR30137:SF8">
    <property type="entry name" value="BLR5498 PROTEIN"/>
    <property type="match status" value="1"/>
</dbReference>
<dbReference type="InterPro" id="IPR036661">
    <property type="entry name" value="Luciferase-like_sf"/>
</dbReference>
<accession>A0A4Y9L088</accession>
<keyword evidence="2" id="KW-0503">Monooxygenase</keyword>
<dbReference type="GO" id="GO:0004497">
    <property type="term" value="F:monooxygenase activity"/>
    <property type="evidence" value="ECO:0007669"/>
    <property type="project" value="UniProtKB-KW"/>
</dbReference>
<evidence type="ECO:0000256" key="2">
    <source>
        <dbReference type="ARBA" id="ARBA00023033"/>
    </source>
</evidence>
<evidence type="ECO:0000259" key="3">
    <source>
        <dbReference type="Pfam" id="PF00296"/>
    </source>
</evidence>
<dbReference type="Pfam" id="PF00296">
    <property type="entry name" value="Bac_luciferase"/>
    <property type="match status" value="1"/>
</dbReference>
<dbReference type="InterPro" id="IPR011251">
    <property type="entry name" value="Luciferase-like_dom"/>
</dbReference>
<reference evidence="4 5" key="1">
    <citation type="submission" date="2019-03" db="EMBL/GenBank/DDBJ databases">
        <title>Bradyrhizobium diversity isolated from nodules of Chamaecrista fasciculata.</title>
        <authorList>
            <person name="Klepa M.S."/>
            <person name="Urquiaga M.O."/>
            <person name="Hungria M."/>
            <person name="Delamuta J.R."/>
        </authorList>
    </citation>
    <scope>NUCLEOTIDE SEQUENCE [LARGE SCALE GENOMIC DNA]</scope>
    <source>
        <strain evidence="4 5">CNPSo 3448</strain>
    </source>
</reference>
<name>A0A4Y9L088_9BRAD</name>
<gene>
    <name evidence="4" type="ORF">E4K65_44245</name>
</gene>
<dbReference type="Gene3D" id="3.20.20.30">
    <property type="entry name" value="Luciferase-like domain"/>
    <property type="match status" value="1"/>
</dbReference>
<evidence type="ECO:0000313" key="5">
    <source>
        <dbReference type="Proteomes" id="UP000297966"/>
    </source>
</evidence>
<keyword evidence="5" id="KW-1185">Reference proteome</keyword>
<dbReference type="EMBL" id="SPQT01000055">
    <property type="protein sequence ID" value="TFV36980.1"/>
    <property type="molecule type" value="Genomic_DNA"/>
</dbReference>
<dbReference type="PANTHER" id="PTHR30137">
    <property type="entry name" value="LUCIFERASE-LIKE MONOOXYGENASE"/>
    <property type="match status" value="1"/>
</dbReference>
<dbReference type="InterPro" id="IPR050766">
    <property type="entry name" value="Bact_Lucif_Oxidored"/>
</dbReference>
<protein>
    <submittedName>
        <fullName evidence="4">LLM class flavin-dependent oxidoreductase</fullName>
    </submittedName>
</protein>
<dbReference type="GO" id="GO:0005829">
    <property type="term" value="C:cytosol"/>
    <property type="evidence" value="ECO:0007669"/>
    <property type="project" value="TreeGrafter"/>
</dbReference>